<evidence type="ECO:0008006" key="4">
    <source>
        <dbReference type="Google" id="ProtNLM"/>
    </source>
</evidence>
<dbReference type="EMBL" id="FQUC01000004">
    <property type="protein sequence ID" value="SHF15783.1"/>
    <property type="molecule type" value="Genomic_DNA"/>
</dbReference>
<feature type="coiled-coil region" evidence="1">
    <location>
        <begin position="252"/>
        <end position="297"/>
    </location>
</feature>
<sequence>MTNLKKKCFELNKAILEIYTFRDTDNAKEIQKIVTNILNADSDSFFSSRVPKDSLYRKELTNIYSKSMSIVQQLFVDIDTENIENQVAHYTKKWVAEQLLLNNSPMQLNTVAKANDPGEGKPLLTYLGIREDCISDEHQAFVASFIFNPDSLNQFRLYGKEENKEATGLSLVFNKSFFNKDITINKALFTSSLTEAPVDEIKTEIKEDIQNEHESLYRCIYLDPTTRQVISVGHKEDYTFYREQLHTGREINQTVKDEYKAYKKEIESTTDKVREELSELQEEINKLLSSITDEQEKKKVEQTICDLLIHLRYLVKHVAFKEEQECRIICVESLDKNERILEDINNERLYIDYRTATDSVTDIYFAPKAEGKTAFGDRLRYHGLKIKCHQCEHPFST</sequence>
<evidence type="ECO:0000313" key="3">
    <source>
        <dbReference type="Proteomes" id="UP000184480"/>
    </source>
</evidence>
<dbReference type="SUPFAM" id="SSF101386">
    <property type="entry name" value="all-alpha NTP pyrophosphatases"/>
    <property type="match status" value="1"/>
</dbReference>
<gene>
    <name evidence="2" type="ORF">SAMN05444362_10449</name>
</gene>
<keyword evidence="1" id="KW-0175">Coiled coil</keyword>
<organism evidence="2 3">
    <name type="scientific">Dysgonomonas macrotermitis</name>
    <dbReference type="NCBI Taxonomy" id="1346286"/>
    <lineage>
        <taxon>Bacteria</taxon>
        <taxon>Pseudomonadati</taxon>
        <taxon>Bacteroidota</taxon>
        <taxon>Bacteroidia</taxon>
        <taxon>Bacteroidales</taxon>
        <taxon>Dysgonomonadaceae</taxon>
        <taxon>Dysgonomonas</taxon>
    </lineage>
</organism>
<protein>
    <recommendedName>
        <fullName evidence="4">DUF2971 domain-containing protein</fullName>
    </recommendedName>
</protein>
<evidence type="ECO:0000313" key="2">
    <source>
        <dbReference type="EMBL" id="SHF15783.1"/>
    </source>
</evidence>
<keyword evidence="3" id="KW-1185">Reference proteome</keyword>
<reference evidence="3" key="1">
    <citation type="submission" date="2016-11" db="EMBL/GenBank/DDBJ databases">
        <authorList>
            <person name="Varghese N."/>
            <person name="Submissions S."/>
        </authorList>
    </citation>
    <scope>NUCLEOTIDE SEQUENCE [LARGE SCALE GENOMIC DNA]</scope>
    <source>
        <strain evidence="3">DSM 27370</strain>
    </source>
</reference>
<accession>A0A1M4ZCK3</accession>
<dbReference type="STRING" id="1346286.SAMN05444362_10449"/>
<proteinExistence type="predicted"/>
<dbReference type="AlphaFoldDB" id="A0A1M4ZCK3"/>
<evidence type="ECO:0000256" key="1">
    <source>
        <dbReference type="SAM" id="Coils"/>
    </source>
</evidence>
<name>A0A1M4ZCK3_9BACT</name>
<dbReference type="Proteomes" id="UP000184480">
    <property type="component" value="Unassembled WGS sequence"/>
</dbReference>